<dbReference type="HAMAP" id="MF_00027">
    <property type="entry name" value="CobB_CbiA"/>
    <property type="match status" value="1"/>
</dbReference>
<comment type="miscellaneous">
    <text evidence="7">The a and c carboxylates of cobyrinate are activated for nucleophilic attack via formation of a phosphorylated intermediate by ATP. CbiA catalyzes first the amidation of the c-carboxylate, and then that of the a-carboxylate.</text>
</comment>
<dbReference type="Gene3D" id="3.40.50.300">
    <property type="entry name" value="P-loop containing nucleotide triphosphate hydrolases"/>
    <property type="match status" value="1"/>
</dbReference>
<dbReference type="RefSeq" id="WP_096920141.1">
    <property type="nucleotide sequence ID" value="NZ_CP029487.1"/>
</dbReference>
<evidence type="ECO:0000259" key="8">
    <source>
        <dbReference type="Pfam" id="PF01656"/>
    </source>
</evidence>
<evidence type="ECO:0000256" key="6">
    <source>
        <dbReference type="ARBA" id="ARBA00022962"/>
    </source>
</evidence>
<dbReference type="PROSITE" id="PS51274">
    <property type="entry name" value="GATASE_COBBQ"/>
    <property type="match status" value="1"/>
</dbReference>
<evidence type="ECO:0000313" key="10">
    <source>
        <dbReference type="EMBL" id="QCT72896.1"/>
    </source>
</evidence>
<name>A0A4V1GMD4_EUBML</name>
<keyword evidence="3 7" id="KW-0547">Nucleotide-binding</keyword>
<comment type="pathway">
    <text evidence="7">Cofactor biosynthesis; adenosylcobalamin biosynthesis; cob(II)yrinate a,c-diamide from sirohydrochlorin (anaerobic route): step 10/10.</text>
</comment>
<dbReference type="Gene3D" id="3.40.50.880">
    <property type="match status" value="1"/>
</dbReference>
<dbReference type="InterPro" id="IPR004484">
    <property type="entry name" value="CbiA/CobB_synth"/>
</dbReference>
<keyword evidence="11" id="KW-1185">Reference proteome</keyword>
<dbReference type="NCBIfam" id="NF002204">
    <property type="entry name" value="PRK01077.1"/>
    <property type="match status" value="1"/>
</dbReference>
<dbReference type="InterPro" id="IPR011698">
    <property type="entry name" value="GATase_3"/>
</dbReference>
<dbReference type="NCBIfam" id="TIGR00379">
    <property type="entry name" value="cobB"/>
    <property type="match status" value="1"/>
</dbReference>
<evidence type="ECO:0000256" key="2">
    <source>
        <dbReference type="ARBA" id="ARBA00022598"/>
    </source>
</evidence>
<proteinExistence type="inferred from homology"/>
<comment type="cofactor">
    <cofactor evidence="1 7">
        <name>Mg(2+)</name>
        <dbReference type="ChEBI" id="CHEBI:18420"/>
    </cofactor>
</comment>
<evidence type="ECO:0000259" key="9">
    <source>
        <dbReference type="Pfam" id="PF07685"/>
    </source>
</evidence>
<keyword evidence="2 7" id="KW-0436">Ligase</keyword>
<dbReference type="SUPFAM" id="SSF52540">
    <property type="entry name" value="P-loop containing nucleoside triphosphate hydrolases"/>
    <property type="match status" value="1"/>
</dbReference>
<dbReference type="AlphaFoldDB" id="A0A4V1GMD4"/>
<dbReference type="PANTHER" id="PTHR43873">
    <property type="entry name" value="COBYRINATE A,C-DIAMIDE SYNTHASE"/>
    <property type="match status" value="1"/>
</dbReference>
<dbReference type="InterPro" id="IPR002586">
    <property type="entry name" value="CobQ/CobB/MinD/ParA_Nub-bd_dom"/>
</dbReference>
<protein>
    <recommendedName>
        <fullName evidence="7">Cobyrinate a,c-diamide synthase</fullName>
        <ecNumber evidence="7">6.3.5.11</ecNumber>
    </recommendedName>
    <alternativeName>
        <fullName evidence="7">Cobyrinic acid a,c-diamide synthetase</fullName>
    </alternativeName>
</protein>
<evidence type="ECO:0000256" key="4">
    <source>
        <dbReference type="ARBA" id="ARBA00022840"/>
    </source>
</evidence>
<dbReference type="CDD" id="cd05388">
    <property type="entry name" value="CobB_N"/>
    <property type="match status" value="1"/>
</dbReference>
<comment type="function">
    <text evidence="7">Catalyzes the ATP-dependent amidation of the two carboxylate groups at positions a and c of cobyrinate, using either L-glutamine or ammonia as the nitrogen source.</text>
</comment>
<sequence length="462" mass="51522">MNTFMLAGVSSNVGKTTVTMGVMSALCKRNCAVVPFKTGPDYIDPMFHTFVTGKKSTNLDTWMVDRETIRSLFYHKLSEDSVAVIEGVMGLYDGHGLKTDVGSSAYLSKVVDAPVFLIIDGRGMSKSAAAMVKGYVDFDPETRIAGVIINKIASESHYQLLKEMIETCTGVPCVGYFPNCPDIVMNSRHLGLIPVDELQGLREQVEKAAALAEEHIDLDRMLALSRREAIPEVQKDPFDAFAGRYGDLTIGFAKDKAFSFYYEDNFNALRKLGVRLVPFSPLEDRELPKGLDALYIGGGFPEMFGRDLEKNQGFRESIKAALENGLPCFAECGGLMYLTESMEMLDGEKYQAAGFFKADTKMTKRLQRFGYIDIDTVIHGMPIQIKGHEFHHSLVHEKEPIPTRYQITKGERKWTCGFCQGNTLAGYPHIHFYSNPQFLLALLDKAEEIKSLEEQDSENSNG</sequence>
<dbReference type="GO" id="GO:0042242">
    <property type="term" value="F:cobyrinic acid a,c-diamide synthase activity"/>
    <property type="evidence" value="ECO:0007669"/>
    <property type="project" value="UniProtKB-UniRule"/>
</dbReference>
<evidence type="ECO:0000256" key="5">
    <source>
        <dbReference type="ARBA" id="ARBA00022842"/>
    </source>
</evidence>
<dbReference type="InterPro" id="IPR027417">
    <property type="entry name" value="P-loop_NTPase"/>
</dbReference>
<dbReference type="SUPFAM" id="SSF52317">
    <property type="entry name" value="Class I glutamine amidotransferase-like"/>
    <property type="match status" value="1"/>
</dbReference>
<comment type="similarity">
    <text evidence="7">Belongs to the CobB/CbiA family.</text>
</comment>
<dbReference type="KEGG" id="emt:CPZ25_016715"/>
<dbReference type="InterPro" id="IPR029062">
    <property type="entry name" value="Class_I_gatase-like"/>
</dbReference>
<evidence type="ECO:0000256" key="1">
    <source>
        <dbReference type="ARBA" id="ARBA00001946"/>
    </source>
</evidence>
<keyword evidence="4 7" id="KW-0067">ATP-binding</keyword>
<evidence type="ECO:0000256" key="3">
    <source>
        <dbReference type="ARBA" id="ARBA00022741"/>
    </source>
</evidence>
<comment type="catalytic activity">
    <reaction evidence="7">
        <text>cob(II)yrinate + 2 L-glutamine + 2 ATP + 2 H2O = cob(II)yrinate a,c diamide + 2 L-glutamate + 2 ADP + 2 phosphate + 2 H(+)</text>
        <dbReference type="Rhea" id="RHEA:26289"/>
        <dbReference type="ChEBI" id="CHEBI:15377"/>
        <dbReference type="ChEBI" id="CHEBI:15378"/>
        <dbReference type="ChEBI" id="CHEBI:29985"/>
        <dbReference type="ChEBI" id="CHEBI:30616"/>
        <dbReference type="ChEBI" id="CHEBI:43474"/>
        <dbReference type="ChEBI" id="CHEBI:58359"/>
        <dbReference type="ChEBI" id="CHEBI:58537"/>
        <dbReference type="ChEBI" id="CHEBI:58894"/>
        <dbReference type="ChEBI" id="CHEBI:456216"/>
        <dbReference type="EC" id="6.3.5.11"/>
    </reaction>
</comment>
<reference evidence="10 11" key="1">
    <citation type="submission" date="2018-05" db="EMBL/GenBank/DDBJ databases">
        <title>Genome comparison of Eubacterium sp.</title>
        <authorList>
            <person name="Feng Y."/>
            <person name="Sanchez-Andrea I."/>
            <person name="Stams A.J.M."/>
            <person name="De Vos W.M."/>
        </authorList>
    </citation>
    <scope>NUCLEOTIDE SEQUENCE [LARGE SCALE GENOMIC DNA]</scope>
    <source>
        <strain evidence="10 11">YI</strain>
    </source>
</reference>
<feature type="site" description="Increases nucleophilicity of active site Cys" evidence="7">
    <location>
        <position position="429"/>
    </location>
</feature>
<comment type="domain">
    <text evidence="7">Comprises of two domains. The C-terminal domain contains the binding site for glutamine and catalyzes the hydrolysis of this substrate to glutamate and ammonia. The N-terminal domain is anticipated to bind ATP and cobyrinate and catalyzes the ultimate synthesis of the diamide product. The ammonia produced via the glutaminase domain is probably translocated to the adjacent domain via a molecular tunnel, where it reacts with an activated intermediate.</text>
</comment>
<dbReference type="UniPathway" id="UPA00148">
    <property type="reaction ID" value="UER00231"/>
</dbReference>
<gene>
    <name evidence="7" type="primary">cbiA</name>
    <name evidence="10" type="ORF">CPZ25_016715</name>
</gene>
<dbReference type="EMBL" id="CP029487">
    <property type="protein sequence ID" value="QCT72896.1"/>
    <property type="molecule type" value="Genomic_DNA"/>
</dbReference>
<evidence type="ECO:0000256" key="7">
    <source>
        <dbReference type="HAMAP-Rule" id="MF_00027"/>
    </source>
</evidence>
<dbReference type="Pfam" id="PF07685">
    <property type="entry name" value="GATase_3"/>
    <property type="match status" value="1"/>
</dbReference>
<feature type="domain" description="CobB/CobQ-like glutamine amidotransferase" evidence="9">
    <location>
        <begin position="249"/>
        <end position="435"/>
    </location>
</feature>
<dbReference type="PANTHER" id="PTHR43873:SF1">
    <property type="entry name" value="COBYRINATE A,C-DIAMIDE SYNTHASE"/>
    <property type="match status" value="1"/>
</dbReference>
<organism evidence="10 11">
    <name type="scientific">Eubacterium maltosivorans</name>
    <dbReference type="NCBI Taxonomy" id="2041044"/>
    <lineage>
        <taxon>Bacteria</taxon>
        <taxon>Bacillati</taxon>
        <taxon>Bacillota</taxon>
        <taxon>Clostridia</taxon>
        <taxon>Eubacteriales</taxon>
        <taxon>Eubacteriaceae</taxon>
        <taxon>Eubacterium</taxon>
    </lineage>
</organism>
<dbReference type="CDD" id="cd03130">
    <property type="entry name" value="GATase1_CobB"/>
    <property type="match status" value="1"/>
</dbReference>
<keyword evidence="5 7" id="KW-0460">Magnesium</keyword>
<feature type="domain" description="CobQ/CobB/MinD/ParA nucleotide binding" evidence="8">
    <location>
        <begin position="5"/>
        <end position="183"/>
    </location>
</feature>
<keyword evidence="6 7" id="KW-0315">Glutamine amidotransferase</keyword>
<keyword evidence="7" id="KW-0169">Cobalamin biosynthesis</keyword>
<evidence type="ECO:0000313" key="11">
    <source>
        <dbReference type="Proteomes" id="UP000218387"/>
    </source>
</evidence>
<accession>A0A4V1GMD4</accession>
<dbReference type="GO" id="GO:0005524">
    <property type="term" value="F:ATP binding"/>
    <property type="evidence" value="ECO:0007669"/>
    <property type="project" value="UniProtKB-UniRule"/>
</dbReference>
<feature type="active site" description="Nucleophile" evidence="7">
    <location>
        <position position="332"/>
    </location>
</feature>
<dbReference type="EC" id="6.3.5.11" evidence="7"/>
<dbReference type="GO" id="GO:0009236">
    <property type="term" value="P:cobalamin biosynthetic process"/>
    <property type="evidence" value="ECO:0007669"/>
    <property type="project" value="UniProtKB-UniRule"/>
</dbReference>
<dbReference type="Pfam" id="PF01656">
    <property type="entry name" value="CbiA"/>
    <property type="match status" value="1"/>
</dbReference>
<dbReference type="Proteomes" id="UP000218387">
    <property type="component" value="Chromosome"/>
</dbReference>